<reference evidence="1 2" key="1">
    <citation type="submission" date="2009-12" db="EMBL/GenBank/DDBJ databases">
        <authorList>
            <person name="Shrivastava S."/>
            <person name="Madupu R."/>
            <person name="Durkin A.S."/>
            <person name="Torralba M."/>
            <person name="Methe B."/>
            <person name="Sutton G.G."/>
            <person name="Strausberg R.L."/>
            <person name="Nelson K.E."/>
        </authorList>
    </citation>
    <scope>NUCLEOTIDE SEQUENCE [LARGE SCALE GENOMIC DNA]</scope>
    <source>
        <strain evidence="1 2">W5455</strain>
    </source>
</reference>
<dbReference type="EMBL" id="ADFP01000059">
    <property type="protein sequence ID" value="EFB90862.1"/>
    <property type="molecule type" value="Genomic_DNA"/>
</dbReference>
<sequence>MENNLLTERWLSVENPQGAMRRFSLPELFSALERNEVAAFPALLPHQAAPFHVWLVQLGCHALETAGQVENLPPPDPKKPWAMLGRHSPDEWRDMIRGVVPDYSRKFPLDEPWCLVTDDLNKPAFMQVPAPDGDFADYRGEAQFPDDLDLLISAKNFDVKSGVMKHPSAEEWIFALISLQTNSGFLGRGNYGVARQNGGWSIRPILTLQSSSSPGARWGRDARVILNCPPDWELYAFCRSEKETRLLWLEPWNGKTSSALRDLHPLFIEICRRVRAVRSGNSVSVKKAASACARVDIEKTGGNLRDPWEPVVFDKQGSHVFGSNLNYANLARILAEAEGMQKPLLLRYHRGIDDPVATQAWCSALRKGQGKTEGYEERLIPVSVAGVSDKFTLWRAAGAMINLVKTAKNTVLGVALARFMQCGKSADGNRAIDWNSSAVKNWIPVVKNKMEDEVETLFFRYLWDTCSRMTDGEITDESWLVPWKTCLRQLVRKYYEIGVSSLPGSVSQSVKARALSELTLDRLLAIYLKTAEEEEG</sequence>
<comment type="caution">
    <text evidence="1">The sequence shown here is derived from an EMBL/GenBank/DDBJ whole genome shotgun (WGS) entry which is preliminary data.</text>
</comment>
<dbReference type="GeneID" id="90987402"/>
<dbReference type="Pfam" id="PF09481">
    <property type="entry name" value="CRISPR_Cse1"/>
    <property type="match status" value="1"/>
</dbReference>
<proteinExistence type="predicted"/>
<protein>
    <submittedName>
        <fullName evidence="1">CRISPR system CASCADE complex protein CasA</fullName>
    </submittedName>
</protein>
<evidence type="ECO:0000313" key="2">
    <source>
        <dbReference type="Proteomes" id="UP000006462"/>
    </source>
</evidence>
<organism evidence="1 2">
    <name type="scientific">Pyramidobacter piscolens W5455</name>
    <dbReference type="NCBI Taxonomy" id="352165"/>
    <lineage>
        <taxon>Bacteria</taxon>
        <taxon>Thermotogati</taxon>
        <taxon>Synergistota</taxon>
        <taxon>Synergistia</taxon>
        <taxon>Synergistales</taxon>
        <taxon>Dethiosulfovibrionaceae</taxon>
        <taxon>Pyramidobacter</taxon>
    </lineage>
</organism>
<gene>
    <name evidence="1" type="primary">casA</name>
    <name evidence="1" type="ORF">HMPREF7215_1778</name>
</gene>
<dbReference type="InterPro" id="IPR013381">
    <property type="entry name" value="CRISPR-assoc_prot_Cse1"/>
</dbReference>
<dbReference type="RefSeq" id="WP_009164670.1">
    <property type="nucleotide sequence ID" value="NZ_ADFP01000059.1"/>
</dbReference>
<evidence type="ECO:0000313" key="1">
    <source>
        <dbReference type="EMBL" id="EFB90862.1"/>
    </source>
</evidence>
<name>A0ABP2HUF5_9BACT</name>
<dbReference type="Proteomes" id="UP000006462">
    <property type="component" value="Unassembled WGS sequence"/>
</dbReference>
<keyword evidence="2" id="KW-1185">Reference proteome</keyword>
<accession>A0ABP2HUF5</accession>